<keyword evidence="10" id="KW-0833">Ubl conjugation pathway</keyword>
<gene>
    <name evidence="20" type="ORF">B0T11DRAFT_281584</name>
</gene>
<name>A0A8K0X3M6_9PEZI</name>
<accession>A0A8K0X3M6</accession>
<dbReference type="PANTHER" id="PTHR22763:SF184">
    <property type="entry name" value="E3 UBIQUITIN-PROTEIN LIGASE SYNOVIOLIN"/>
    <property type="match status" value="1"/>
</dbReference>
<evidence type="ECO:0000256" key="6">
    <source>
        <dbReference type="ARBA" id="ARBA00022679"/>
    </source>
</evidence>
<feature type="domain" description="RING-type" evidence="19">
    <location>
        <begin position="343"/>
        <end position="395"/>
    </location>
</feature>
<comment type="pathway">
    <text evidence="3">Protein modification; protein ubiquitination.</text>
</comment>
<dbReference type="GO" id="GO:0036503">
    <property type="term" value="P:ERAD pathway"/>
    <property type="evidence" value="ECO:0007669"/>
    <property type="project" value="TreeGrafter"/>
</dbReference>
<dbReference type="EMBL" id="JAGPXD010000003">
    <property type="protein sequence ID" value="KAH7362862.1"/>
    <property type="molecule type" value="Genomic_DNA"/>
</dbReference>
<dbReference type="Pfam" id="PF25563">
    <property type="entry name" value="TPR_SYVN1_N"/>
    <property type="match status" value="1"/>
</dbReference>
<keyword evidence="21" id="KW-1185">Reference proteome</keyword>
<feature type="region of interest" description="Disordered" evidence="17">
    <location>
        <begin position="225"/>
        <end position="247"/>
    </location>
</feature>
<evidence type="ECO:0000256" key="14">
    <source>
        <dbReference type="ARBA" id="ARBA00023136"/>
    </source>
</evidence>
<dbReference type="GO" id="GO:0016567">
    <property type="term" value="P:protein ubiquitination"/>
    <property type="evidence" value="ECO:0007669"/>
    <property type="project" value="UniProtKB-UniPathway"/>
</dbReference>
<evidence type="ECO:0000256" key="12">
    <source>
        <dbReference type="ARBA" id="ARBA00022833"/>
    </source>
</evidence>
<comment type="catalytic activity">
    <reaction evidence="1">
        <text>S-ubiquitinyl-[E2 ubiquitin-conjugating enzyme]-L-cysteine + [acceptor protein]-L-lysine = [E2 ubiquitin-conjugating enzyme]-L-cysteine + N(6)-ubiquitinyl-[acceptor protein]-L-lysine.</text>
        <dbReference type="EC" id="2.3.2.27"/>
    </reaction>
</comment>
<proteinExistence type="inferred from homology"/>
<feature type="compositionally biased region" description="Low complexity" evidence="17">
    <location>
        <begin position="409"/>
        <end position="446"/>
    </location>
</feature>
<feature type="transmembrane region" description="Helical" evidence="18">
    <location>
        <begin position="278"/>
        <end position="298"/>
    </location>
</feature>
<feature type="transmembrane region" description="Helical" evidence="18">
    <location>
        <begin position="98"/>
        <end position="118"/>
    </location>
</feature>
<evidence type="ECO:0000256" key="11">
    <source>
        <dbReference type="ARBA" id="ARBA00022824"/>
    </source>
</evidence>
<dbReference type="InterPro" id="IPR024766">
    <property type="entry name" value="Znf_RING_H2"/>
</dbReference>
<dbReference type="InterPro" id="IPR013083">
    <property type="entry name" value="Znf_RING/FYVE/PHD"/>
</dbReference>
<evidence type="ECO:0000256" key="1">
    <source>
        <dbReference type="ARBA" id="ARBA00000900"/>
    </source>
</evidence>
<keyword evidence="8" id="KW-0479">Metal-binding</keyword>
<keyword evidence="7 18" id="KW-0812">Transmembrane</keyword>
<evidence type="ECO:0000256" key="3">
    <source>
        <dbReference type="ARBA" id="ARBA00004906"/>
    </source>
</evidence>
<feature type="compositionally biased region" description="Low complexity" evidence="17">
    <location>
        <begin position="733"/>
        <end position="745"/>
    </location>
</feature>
<dbReference type="Proteomes" id="UP000813385">
    <property type="component" value="Unassembled WGS sequence"/>
</dbReference>
<dbReference type="PROSITE" id="PS50089">
    <property type="entry name" value="ZF_RING_2"/>
    <property type="match status" value="1"/>
</dbReference>
<dbReference type="OrthoDB" id="7759664at2759"/>
<protein>
    <recommendedName>
        <fullName evidence="5">RING-type E3 ubiquitin transferase</fullName>
        <ecNumber evidence="5">2.3.2.27</ecNumber>
    </recommendedName>
</protein>
<sequence length="774" mass="85070">MRFAWYAGVSTALAASVVVSAFHQRANFYSAMVYLAQSNLCLLVLINFFYLIYGTVMYGLQRLLYGSLRQTEVEQLSERAWFAITETCLVMTIFRDEIGAWFLVMITALITGKVWGWIGDGRVEILEQQPPANPGLFHTRLSISLLLSLAYDMWILNYSIKTVIRQARPDMMVMFLFEFAVLATTSARTGVRYLVSVLEHRIIKEQTKKRLEERREEVRQQREEILRQREQNPDADSSEPADLPREEDIDEMDIEVPGWENKGQWILLLDLVADCTKLSIYVVFFFILFSFNGLPIHIMRDLFMTGRAVVKRGTALWKYRRAVEDMNKYADATAEDLAREDTCIICREDMRPWDPVANPAALQRVRPKKLPCGHILHMGCLKSWLERQQVCPTCRRSVVISNPGAAPFRGGRLPPIGLGPGPIAGQQGQQPAANGPGQAAPAQPARPLGGARIFNLGALRIGFAQGGENIQELAQRMNEPRGGAAAAPAAQPAPAPTPTVTTTPPDMATLREQFAEMERALQRQAEELQHDQQQFQLLQLLFAELARVRQHQQLQQTRQTRPDPAAHGENSLNAYLNQVQAAGEYAWPPTMSAAHRTPTLTRHGVAPNAAAIPAGSPDLPEGVVLPPGWSLMPLQRLDGAGVQQTPAPAEPPATAPTNGNGTTPTQAQDATDTPTPNRTVEATPATNGAARPSTNGRHPDIIAPNPVLPNWAGENQLFGHTGSSSSREPSGDPPAGAAEKAPAAADRPRADDEDSSKGKAKAVTVEDAEDEEED</sequence>
<dbReference type="GO" id="GO:0061630">
    <property type="term" value="F:ubiquitin protein ligase activity"/>
    <property type="evidence" value="ECO:0007669"/>
    <property type="project" value="UniProtKB-EC"/>
</dbReference>
<evidence type="ECO:0000256" key="16">
    <source>
        <dbReference type="SAM" id="Coils"/>
    </source>
</evidence>
<keyword evidence="6" id="KW-0808">Transferase</keyword>
<keyword evidence="11" id="KW-0256">Endoplasmic reticulum</keyword>
<dbReference type="InterPro" id="IPR001841">
    <property type="entry name" value="Znf_RING"/>
</dbReference>
<dbReference type="InterPro" id="IPR058051">
    <property type="entry name" value="Znf_RING_synoviolin"/>
</dbReference>
<dbReference type="PANTHER" id="PTHR22763">
    <property type="entry name" value="RING ZINC FINGER PROTEIN"/>
    <property type="match status" value="1"/>
</dbReference>
<dbReference type="InterPro" id="IPR050731">
    <property type="entry name" value="HRD1_E3_ubiq-ligases"/>
</dbReference>
<evidence type="ECO:0000256" key="2">
    <source>
        <dbReference type="ARBA" id="ARBA00004477"/>
    </source>
</evidence>
<reference evidence="20" key="1">
    <citation type="journal article" date="2021" name="Nat. Commun.">
        <title>Genetic determinants of endophytism in the Arabidopsis root mycobiome.</title>
        <authorList>
            <person name="Mesny F."/>
            <person name="Miyauchi S."/>
            <person name="Thiergart T."/>
            <person name="Pickel B."/>
            <person name="Atanasova L."/>
            <person name="Karlsson M."/>
            <person name="Huettel B."/>
            <person name="Barry K.W."/>
            <person name="Haridas S."/>
            <person name="Chen C."/>
            <person name="Bauer D."/>
            <person name="Andreopoulos W."/>
            <person name="Pangilinan J."/>
            <person name="LaButti K."/>
            <person name="Riley R."/>
            <person name="Lipzen A."/>
            <person name="Clum A."/>
            <person name="Drula E."/>
            <person name="Henrissat B."/>
            <person name="Kohler A."/>
            <person name="Grigoriev I.V."/>
            <person name="Martin F.M."/>
            <person name="Hacquard S."/>
        </authorList>
    </citation>
    <scope>NUCLEOTIDE SEQUENCE</scope>
    <source>
        <strain evidence="20">MPI-CAGE-AT-0016</strain>
    </source>
</reference>
<dbReference type="Pfam" id="PF12678">
    <property type="entry name" value="zf-rbx1"/>
    <property type="match status" value="1"/>
</dbReference>
<dbReference type="SMART" id="SM00184">
    <property type="entry name" value="RING"/>
    <property type="match status" value="1"/>
</dbReference>
<dbReference type="CDD" id="cd16479">
    <property type="entry name" value="RING-H2_synoviolin"/>
    <property type="match status" value="1"/>
</dbReference>
<dbReference type="GO" id="GO:0005789">
    <property type="term" value="C:endoplasmic reticulum membrane"/>
    <property type="evidence" value="ECO:0007669"/>
    <property type="project" value="UniProtKB-SubCell"/>
</dbReference>
<keyword evidence="9 15" id="KW-0863">Zinc-finger</keyword>
<dbReference type="GO" id="GO:0043161">
    <property type="term" value="P:proteasome-mediated ubiquitin-dependent protein catabolic process"/>
    <property type="evidence" value="ECO:0007669"/>
    <property type="project" value="TreeGrafter"/>
</dbReference>
<evidence type="ECO:0000256" key="13">
    <source>
        <dbReference type="ARBA" id="ARBA00022989"/>
    </source>
</evidence>
<organism evidence="20 21">
    <name type="scientific">Plectosphaerella cucumerina</name>
    <dbReference type="NCBI Taxonomy" id="40658"/>
    <lineage>
        <taxon>Eukaryota</taxon>
        <taxon>Fungi</taxon>
        <taxon>Dikarya</taxon>
        <taxon>Ascomycota</taxon>
        <taxon>Pezizomycotina</taxon>
        <taxon>Sordariomycetes</taxon>
        <taxon>Hypocreomycetidae</taxon>
        <taxon>Glomerellales</taxon>
        <taxon>Plectosphaerellaceae</taxon>
        <taxon>Plectosphaerella</taxon>
    </lineage>
</organism>
<keyword evidence="12" id="KW-0862">Zinc</keyword>
<evidence type="ECO:0000256" key="7">
    <source>
        <dbReference type="ARBA" id="ARBA00022692"/>
    </source>
</evidence>
<evidence type="ECO:0000256" key="18">
    <source>
        <dbReference type="SAM" id="Phobius"/>
    </source>
</evidence>
<feature type="transmembrane region" description="Helical" evidence="18">
    <location>
        <begin position="138"/>
        <end position="160"/>
    </location>
</feature>
<dbReference type="InterPro" id="IPR057992">
    <property type="entry name" value="TPR_SYVN1_N"/>
</dbReference>
<evidence type="ECO:0000313" key="20">
    <source>
        <dbReference type="EMBL" id="KAH7362862.1"/>
    </source>
</evidence>
<dbReference type="AlphaFoldDB" id="A0A8K0X3M6"/>
<keyword evidence="14 18" id="KW-0472">Membrane</keyword>
<evidence type="ECO:0000256" key="10">
    <source>
        <dbReference type="ARBA" id="ARBA00022786"/>
    </source>
</evidence>
<feature type="coiled-coil region" evidence="16">
    <location>
        <begin position="507"/>
        <end position="534"/>
    </location>
</feature>
<feature type="compositionally biased region" description="Polar residues" evidence="17">
    <location>
        <begin position="676"/>
        <end position="696"/>
    </location>
</feature>
<keyword evidence="16" id="KW-0175">Coiled coil</keyword>
<evidence type="ECO:0000256" key="4">
    <source>
        <dbReference type="ARBA" id="ARBA00010089"/>
    </source>
</evidence>
<keyword evidence="13 18" id="KW-1133">Transmembrane helix</keyword>
<feature type="compositionally biased region" description="Low complexity" evidence="17">
    <location>
        <begin position="655"/>
        <end position="675"/>
    </location>
</feature>
<evidence type="ECO:0000313" key="21">
    <source>
        <dbReference type="Proteomes" id="UP000813385"/>
    </source>
</evidence>
<comment type="subcellular location">
    <subcellularLocation>
        <location evidence="2">Endoplasmic reticulum membrane</location>
        <topology evidence="2">Multi-pass membrane protein</topology>
    </subcellularLocation>
</comment>
<feature type="region of interest" description="Disordered" evidence="17">
    <location>
        <begin position="405"/>
        <end position="446"/>
    </location>
</feature>
<comment type="similarity">
    <text evidence="4">Belongs to the HRD1 family.</text>
</comment>
<comment type="caution">
    <text evidence="20">The sequence shown here is derived from an EMBL/GenBank/DDBJ whole genome shotgun (WGS) entry which is preliminary data.</text>
</comment>
<dbReference type="GO" id="GO:0008270">
    <property type="term" value="F:zinc ion binding"/>
    <property type="evidence" value="ECO:0007669"/>
    <property type="project" value="UniProtKB-KW"/>
</dbReference>
<evidence type="ECO:0000256" key="15">
    <source>
        <dbReference type="PROSITE-ProRule" id="PRU00175"/>
    </source>
</evidence>
<dbReference type="EC" id="2.3.2.27" evidence="5"/>
<dbReference type="Gene3D" id="3.30.40.10">
    <property type="entry name" value="Zinc/RING finger domain, C3HC4 (zinc finger)"/>
    <property type="match status" value="1"/>
</dbReference>
<evidence type="ECO:0000259" key="19">
    <source>
        <dbReference type="PROSITE" id="PS50089"/>
    </source>
</evidence>
<evidence type="ECO:0000256" key="8">
    <source>
        <dbReference type="ARBA" id="ARBA00022723"/>
    </source>
</evidence>
<evidence type="ECO:0000256" key="17">
    <source>
        <dbReference type="SAM" id="MobiDB-lite"/>
    </source>
</evidence>
<dbReference type="UniPathway" id="UPA00143"/>
<feature type="region of interest" description="Disordered" evidence="17">
    <location>
        <begin position="479"/>
        <end position="504"/>
    </location>
</feature>
<dbReference type="SUPFAM" id="SSF57850">
    <property type="entry name" value="RING/U-box"/>
    <property type="match status" value="1"/>
</dbReference>
<evidence type="ECO:0000256" key="9">
    <source>
        <dbReference type="ARBA" id="ARBA00022771"/>
    </source>
</evidence>
<evidence type="ECO:0000256" key="5">
    <source>
        <dbReference type="ARBA" id="ARBA00012483"/>
    </source>
</evidence>
<feature type="region of interest" description="Disordered" evidence="17">
    <location>
        <begin position="640"/>
        <end position="774"/>
    </location>
</feature>
<feature type="transmembrane region" description="Helical" evidence="18">
    <location>
        <begin position="31"/>
        <end position="53"/>
    </location>
</feature>